<dbReference type="NCBIfam" id="TIGR00482">
    <property type="entry name" value="nicotinate (nicotinamide) nucleotide adenylyltransferase"/>
    <property type="match status" value="1"/>
</dbReference>
<dbReference type="CDD" id="cd02165">
    <property type="entry name" value="NMNAT"/>
    <property type="match status" value="1"/>
</dbReference>
<dbReference type="PANTHER" id="PTHR39321">
    <property type="entry name" value="NICOTINATE-NUCLEOTIDE ADENYLYLTRANSFERASE-RELATED"/>
    <property type="match status" value="1"/>
</dbReference>
<reference evidence="12 13" key="1">
    <citation type="submission" date="2020-10" db="EMBL/GenBank/DDBJ databases">
        <title>ChiBAC.</title>
        <authorList>
            <person name="Zenner C."/>
            <person name="Hitch T.C.A."/>
            <person name="Clavel T."/>
        </authorList>
    </citation>
    <scope>NUCLEOTIDE SEQUENCE [LARGE SCALE GENOMIC DNA]</scope>
    <source>
        <strain evidence="12 13">DSM 109015</strain>
    </source>
</reference>
<keyword evidence="4 10" id="KW-0808">Transferase</keyword>
<feature type="domain" description="Cytidyltransferase-like" evidence="11">
    <location>
        <begin position="5"/>
        <end position="167"/>
    </location>
</feature>
<evidence type="ECO:0000256" key="8">
    <source>
        <dbReference type="ARBA" id="ARBA00023027"/>
    </source>
</evidence>
<dbReference type="HAMAP" id="MF_00244">
    <property type="entry name" value="NaMN_adenylyltr"/>
    <property type="match status" value="1"/>
</dbReference>
<comment type="function">
    <text evidence="1 10">Catalyzes the reversible adenylation of nicotinate mononucleotide (NaMN) to nicotinic acid adenine dinucleotide (NaAD).</text>
</comment>
<organism evidence="12 13">
    <name type="scientific">Gemmiger gallinarum</name>
    <dbReference type="NCBI Taxonomy" id="2779354"/>
    <lineage>
        <taxon>Bacteria</taxon>
        <taxon>Bacillati</taxon>
        <taxon>Bacillota</taxon>
        <taxon>Clostridia</taxon>
        <taxon>Eubacteriales</taxon>
        <taxon>Gemmiger</taxon>
    </lineage>
</organism>
<dbReference type="RefSeq" id="WP_193502163.1">
    <property type="nucleotide sequence ID" value="NZ_JADCKC010000003.1"/>
</dbReference>
<keyword evidence="5 10" id="KW-0548">Nucleotidyltransferase</keyword>
<evidence type="ECO:0000256" key="6">
    <source>
        <dbReference type="ARBA" id="ARBA00022741"/>
    </source>
</evidence>
<keyword evidence="13" id="KW-1185">Reference proteome</keyword>
<proteinExistence type="inferred from homology"/>
<dbReference type="InterPro" id="IPR014729">
    <property type="entry name" value="Rossmann-like_a/b/a_fold"/>
</dbReference>
<dbReference type="Gene3D" id="3.40.50.620">
    <property type="entry name" value="HUPs"/>
    <property type="match status" value="1"/>
</dbReference>
<name>A0ABR9R4W0_9FIRM</name>
<protein>
    <recommendedName>
        <fullName evidence="10">Probable nicotinate-nucleotide adenylyltransferase</fullName>
        <ecNumber evidence="10">2.7.7.18</ecNumber>
    </recommendedName>
    <alternativeName>
        <fullName evidence="10">Deamido-NAD(+) diphosphorylase</fullName>
    </alternativeName>
    <alternativeName>
        <fullName evidence="10">Deamido-NAD(+) pyrophosphorylase</fullName>
    </alternativeName>
    <alternativeName>
        <fullName evidence="10">Nicotinate mononucleotide adenylyltransferase</fullName>
        <shortName evidence="10">NaMN adenylyltransferase</shortName>
    </alternativeName>
</protein>
<keyword evidence="7 10" id="KW-0067">ATP-binding</keyword>
<dbReference type="EMBL" id="JADCKC010000003">
    <property type="protein sequence ID" value="MBE5038177.1"/>
    <property type="molecule type" value="Genomic_DNA"/>
</dbReference>
<keyword evidence="6 10" id="KW-0547">Nucleotide-binding</keyword>
<gene>
    <name evidence="10 12" type="primary">nadD</name>
    <name evidence="12" type="ORF">INF35_10310</name>
</gene>
<keyword evidence="3 10" id="KW-0662">Pyridine nucleotide biosynthesis</keyword>
<evidence type="ECO:0000256" key="9">
    <source>
        <dbReference type="ARBA" id="ARBA00048721"/>
    </source>
</evidence>
<comment type="catalytic activity">
    <reaction evidence="9 10">
        <text>nicotinate beta-D-ribonucleotide + ATP + H(+) = deamido-NAD(+) + diphosphate</text>
        <dbReference type="Rhea" id="RHEA:22860"/>
        <dbReference type="ChEBI" id="CHEBI:15378"/>
        <dbReference type="ChEBI" id="CHEBI:30616"/>
        <dbReference type="ChEBI" id="CHEBI:33019"/>
        <dbReference type="ChEBI" id="CHEBI:57502"/>
        <dbReference type="ChEBI" id="CHEBI:58437"/>
        <dbReference type="EC" id="2.7.7.18"/>
    </reaction>
</comment>
<evidence type="ECO:0000256" key="7">
    <source>
        <dbReference type="ARBA" id="ARBA00022840"/>
    </source>
</evidence>
<evidence type="ECO:0000256" key="2">
    <source>
        <dbReference type="ARBA" id="ARBA00005019"/>
    </source>
</evidence>
<dbReference type="Proteomes" id="UP000768567">
    <property type="component" value="Unassembled WGS sequence"/>
</dbReference>
<comment type="similarity">
    <text evidence="10">Belongs to the NadD family.</text>
</comment>
<evidence type="ECO:0000313" key="12">
    <source>
        <dbReference type="EMBL" id="MBE5038177.1"/>
    </source>
</evidence>
<dbReference type="Pfam" id="PF01467">
    <property type="entry name" value="CTP_transf_like"/>
    <property type="match status" value="1"/>
</dbReference>
<dbReference type="InterPro" id="IPR004821">
    <property type="entry name" value="Cyt_trans-like"/>
</dbReference>
<dbReference type="EC" id="2.7.7.18" evidence="10"/>
<comment type="caution">
    <text evidence="12">The sequence shown here is derived from an EMBL/GenBank/DDBJ whole genome shotgun (WGS) entry which is preliminary data.</text>
</comment>
<dbReference type="PANTHER" id="PTHR39321:SF3">
    <property type="entry name" value="PHOSPHOPANTETHEINE ADENYLYLTRANSFERASE"/>
    <property type="match status" value="1"/>
</dbReference>
<evidence type="ECO:0000256" key="4">
    <source>
        <dbReference type="ARBA" id="ARBA00022679"/>
    </source>
</evidence>
<comment type="pathway">
    <text evidence="2 10">Cofactor biosynthesis; NAD(+) biosynthesis; deamido-NAD(+) from nicotinate D-ribonucleotide: step 1/1.</text>
</comment>
<evidence type="ECO:0000256" key="1">
    <source>
        <dbReference type="ARBA" id="ARBA00002324"/>
    </source>
</evidence>
<dbReference type="NCBIfam" id="TIGR00125">
    <property type="entry name" value="cyt_tran_rel"/>
    <property type="match status" value="1"/>
</dbReference>
<evidence type="ECO:0000259" key="11">
    <source>
        <dbReference type="Pfam" id="PF01467"/>
    </source>
</evidence>
<evidence type="ECO:0000313" key="13">
    <source>
        <dbReference type="Proteomes" id="UP000768567"/>
    </source>
</evidence>
<dbReference type="InterPro" id="IPR005248">
    <property type="entry name" value="NadD/NMNAT"/>
</dbReference>
<dbReference type="GO" id="GO:0016779">
    <property type="term" value="F:nucleotidyltransferase activity"/>
    <property type="evidence" value="ECO:0007669"/>
    <property type="project" value="UniProtKB-KW"/>
</dbReference>
<sequence>MRLLLYGGTFDPPHLGHMNNLRAAMDLVGPDRVIVMPAGIPPHKAASSTPAEQRLAMCACFTALGPGVGVSRWEIDRGGRSYTVETLEMLHRAYLGAELYLSVGSDMLLTFREWRSWRHILELATLVVESRQGGDAPALHRMADSLKADGGRILFAQAPAFECASSTLRARLQAGDTSARKLLPPPVPELIDEYGLYKRSSK</sequence>
<keyword evidence="8 10" id="KW-0520">NAD</keyword>
<dbReference type="SUPFAM" id="SSF52374">
    <property type="entry name" value="Nucleotidylyl transferase"/>
    <property type="match status" value="1"/>
</dbReference>
<accession>A0ABR9R4W0</accession>
<evidence type="ECO:0000256" key="10">
    <source>
        <dbReference type="HAMAP-Rule" id="MF_00244"/>
    </source>
</evidence>
<evidence type="ECO:0000256" key="3">
    <source>
        <dbReference type="ARBA" id="ARBA00022642"/>
    </source>
</evidence>
<evidence type="ECO:0000256" key="5">
    <source>
        <dbReference type="ARBA" id="ARBA00022695"/>
    </source>
</evidence>